<comment type="caution">
    <text evidence="9">The sequence shown here is derived from an EMBL/GenBank/DDBJ whole genome shotgun (WGS) entry which is preliminary data.</text>
</comment>
<keyword evidence="2 7" id="KW-0812">Transmembrane</keyword>
<feature type="transmembrane region" description="Helical" evidence="7">
    <location>
        <begin position="259"/>
        <end position="283"/>
    </location>
</feature>
<keyword evidence="3 7" id="KW-1133">Transmembrane helix</keyword>
<organism evidence="9 10">
    <name type="scientific">Penicillium ucsense</name>
    <dbReference type="NCBI Taxonomy" id="2839758"/>
    <lineage>
        <taxon>Eukaryota</taxon>
        <taxon>Fungi</taxon>
        <taxon>Dikarya</taxon>
        <taxon>Ascomycota</taxon>
        <taxon>Pezizomycotina</taxon>
        <taxon>Eurotiomycetes</taxon>
        <taxon>Eurotiomycetidae</taxon>
        <taxon>Eurotiales</taxon>
        <taxon>Aspergillaceae</taxon>
        <taxon>Penicillium</taxon>
    </lineage>
</organism>
<evidence type="ECO:0000256" key="2">
    <source>
        <dbReference type="ARBA" id="ARBA00022692"/>
    </source>
</evidence>
<dbReference type="GO" id="GO:0016020">
    <property type="term" value="C:membrane"/>
    <property type="evidence" value="ECO:0007669"/>
    <property type="project" value="UniProtKB-SubCell"/>
</dbReference>
<dbReference type="EMBL" id="WIWV01000030">
    <property type="protein sequence ID" value="KAF7717137.1"/>
    <property type="molecule type" value="Genomic_DNA"/>
</dbReference>
<sequence length="546" mass="60364">MATTSLTVRDLYPHTRPAFQSRDDVNPTLMMSWWATGFSLVIIVVRLCGRYIRIERFFPEDKVVMWSVIPLVIRMVLIHFVLVLGTNNTQTAGLTTGQVADRVVGSKLVLVARIFYAIYIWTAKLTVCEFFKRVTGMVWRKSVAYFLRFIHVFLASTLIAVVMATLAECHPFSHYWQVVPDPGPSCRSGYAQLITMGACDVVTDLFLVAFPVPIILMAQISIKRKLALVVLFCLSLVLVAITCYRVPSVIWRHGAQPYRSLIASLEILAATAVSNIVVIGSFVRDRGVKKLKFKPTEGSASVTESLDHSYVRRQTVMQHQWGSDCDLAHDLGIRLDPKLYSSAPGTSIPVPAPPVPLMVARTGSLDPAWSFTQSHGSDDDRISSADSFDIKVCPREYLPTSESPRDNRQSPAPNPNPHHRVSFFDVGGLLDPEPPMRAPARPGLITRHTIAPVPAVNPTELPRHRRGSRAFLEDLGAMLPRTTTAPPLQSRLSCPPSLRAAPPSEPSPHFLSSRQSSAGPAPDADVELQDVGRLLSRNARRKRAGE</sequence>
<gene>
    <name evidence="9" type="ORF">PECM_004666</name>
</gene>
<dbReference type="AlphaFoldDB" id="A0A8J8W572"/>
<feature type="domain" description="Rhodopsin" evidence="8">
    <location>
        <begin position="46"/>
        <end position="249"/>
    </location>
</feature>
<feature type="transmembrane region" description="Helical" evidence="7">
    <location>
        <begin position="143"/>
        <end position="167"/>
    </location>
</feature>
<dbReference type="InterPro" id="IPR052337">
    <property type="entry name" value="SAT4-like"/>
</dbReference>
<evidence type="ECO:0000256" key="1">
    <source>
        <dbReference type="ARBA" id="ARBA00004141"/>
    </source>
</evidence>
<dbReference type="PANTHER" id="PTHR33048">
    <property type="entry name" value="PTH11-LIKE INTEGRAL MEMBRANE PROTEIN (AFU_ORTHOLOGUE AFUA_5G11245)"/>
    <property type="match status" value="1"/>
</dbReference>
<evidence type="ECO:0000256" key="6">
    <source>
        <dbReference type="SAM" id="MobiDB-lite"/>
    </source>
</evidence>
<dbReference type="Pfam" id="PF20684">
    <property type="entry name" value="Fung_rhodopsin"/>
    <property type="match status" value="1"/>
</dbReference>
<evidence type="ECO:0000256" key="4">
    <source>
        <dbReference type="ARBA" id="ARBA00023136"/>
    </source>
</evidence>
<dbReference type="InterPro" id="IPR049326">
    <property type="entry name" value="Rhodopsin_dom_fungi"/>
</dbReference>
<protein>
    <recommendedName>
        <fullName evidence="8">Rhodopsin domain-containing protein</fullName>
    </recommendedName>
</protein>
<feature type="region of interest" description="Disordered" evidence="6">
    <location>
        <begin position="396"/>
        <end position="466"/>
    </location>
</feature>
<name>A0A8J8W572_9EURO</name>
<feature type="region of interest" description="Disordered" evidence="6">
    <location>
        <begin position="479"/>
        <end position="546"/>
    </location>
</feature>
<feature type="transmembrane region" description="Helical" evidence="7">
    <location>
        <begin position="190"/>
        <end position="214"/>
    </location>
</feature>
<accession>A0A8J8W572</accession>
<comment type="subcellular location">
    <subcellularLocation>
        <location evidence="1">Membrane</location>
        <topology evidence="1">Multi-pass membrane protein</topology>
    </subcellularLocation>
</comment>
<dbReference type="Proteomes" id="UP000631181">
    <property type="component" value="Unassembled WGS sequence"/>
</dbReference>
<feature type="transmembrane region" description="Helical" evidence="7">
    <location>
        <begin position="64"/>
        <end position="84"/>
    </location>
</feature>
<evidence type="ECO:0000256" key="5">
    <source>
        <dbReference type="ARBA" id="ARBA00038359"/>
    </source>
</evidence>
<evidence type="ECO:0000256" key="7">
    <source>
        <dbReference type="SAM" id="Phobius"/>
    </source>
</evidence>
<reference evidence="9" key="1">
    <citation type="journal article" date="2020" name="Front. Microbiol.">
        <title>Gene regulatory networks of Penicillium echinulatum 2HH and Penicillium oxalicum 114-2 inferred by a computational biology approach.</title>
        <authorList>
            <person name="Lenz A.R."/>
            <person name="Galan-Vasquez E."/>
            <person name="Balbinot E."/>
            <person name="De Abreu F.P."/>
            <person name="De Oliveira N.S."/>
            <person name="Da Rosa L.O."/>
            <person name="De Avila E Silva S."/>
            <person name="Camassola M."/>
            <person name="Dillon A.J.P."/>
            <person name="Perez-Rueda E."/>
        </authorList>
    </citation>
    <scope>NUCLEOTIDE SEQUENCE</scope>
    <source>
        <strain evidence="9">S1M29</strain>
    </source>
</reference>
<evidence type="ECO:0000313" key="10">
    <source>
        <dbReference type="Proteomes" id="UP000631181"/>
    </source>
</evidence>
<keyword evidence="4 7" id="KW-0472">Membrane</keyword>
<evidence type="ECO:0000259" key="8">
    <source>
        <dbReference type="Pfam" id="PF20684"/>
    </source>
</evidence>
<feature type="compositionally biased region" description="Polar residues" evidence="6">
    <location>
        <begin position="481"/>
        <end position="492"/>
    </location>
</feature>
<evidence type="ECO:0000313" key="9">
    <source>
        <dbReference type="EMBL" id="KAF7717137.1"/>
    </source>
</evidence>
<proteinExistence type="inferred from homology"/>
<comment type="similarity">
    <text evidence="5">Belongs to the SAT4 family.</text>
</comment>
<feature type="transmembrane region" description="Helical" evidence="7">
    <location>
        <begin position="104"/>
        <end position="122"/>
    </location>
</feature>
<dbReference type="PANTHER" id="PTHR33048:SF19">
    <property type="entry name" value="MEMBRANE PROTEIN PTH11-LIKE, PUTATIVE (AFU_ORTHOLOGUE AFUA_1G14080)-RELATED"/>
    <property type="match status" value="1"/>
</dbReference>
<dbReference type="OrthoDB" id="5398233at2759"/>
<feature type="transmembrane region" description="Helical" evidence="7">
    <location>
        <begin position="226"/>
        <end position="247"/>
    </location>
</feature>
<feature type="transmembrane region" description="Helical" evidence="7">
    <location>
        <begin position="31"/>
        <end position="52"/>
    </location>
</feature>
<keyword evidence="10" id="KW-1185">Reference proteome</keyword>
<evidence type="ECO:0000256" key="3">
    <source>
        <dbReference type="ARBA" id="ARBA00022989"/>
    </source>
</evidence>